<name>A0A080LYC7_9PROT</name>
<protein>
    <submittedName>
        <fullName evidence="1">Uncharacterized protein</fullName>
    </submittedName>
</protein>
<dbReference type="EMBL" id="JDVG02000321">
    <property type="protein sequence ID" value="KFB72910.1"/>
    <property type="molecule type" value="Genomic_DNA"/>
</dbReference>
<evidence type="ECO:0000313" key="2">
    <source>
        <dbReference type="Proteomes" id="UP000020077"/>
    </source>
</evidence>
<dbReference type="AlphaFoldDB" id="A0A080LYC7"/>
<organism evidence="1 2">
    <name type="scientific">Candidatus Accumulibacter phosphatis</name>
    <dbReference type="NCBI Taxonomy" id="327160"/>
    <lineage>
        <taxon>Bacteria</taxon>
        <taxon>Pseudomonadati</taxon>
        <taxon>Pseudomonadota</taxon>
        <taxon>Betaproteobacteria</taxon>
        <taxon>Candidatus Accumulibacter</taxon>
    </lineage>
</organism>
<gene>
    <name evidence="1" type="ORF">AW09_001871</name>
</gene>
<reference evidence="1 2" key="1">
    <citation type="submission" date="2014-02" db="EMBL/GenBank/DDBJ databases">
        <title>Expanding our view of genomic diversity in Candidatus Accumulibacter clades.</title>
        <authorList>
            <person name="Skennerton C.T."/>
            <person name="Barr J.J."/>
            <person name="Slater F.R."/>
            <person name="Bond P.L."/>
            <person name="Tyson G.W."/>
        </authorList>
    </citation>
    <scope>NUCLEOTIDE SEQUENCE [LARGE SCALE GENOMIC DNA]</scope>
    <source>
        <strain evidence="2">BA-91</strain>
    </source>
</reference>
<sequence length="203" mass="22847">MEGTHGQLRSGLANRLCSDDADRFADIDRRTTTEVATVTLGTQTVTGFAGQRGTRLDFVDTQLIDQITMILADQRSLLDDRLLRIRMHYVGSRDATEDTLAQGFDDLTAFDQRLHRDPITGSTIVLDHHQVLRYVNQSPCQITRVGGFQCRVREPLACTVGRDEVLQDVQALTEIGGDRRFNDRSVRFGHQAAHARQLANLRR</sequence>
<accession>A0A080LYC7</accession>
<evidence type="ECO:0000313" key="1">
    <source>
        <dbReference type="EMBL" id="KFB72910.1"/>
    </source>
</evidence>
<dbReference type="Proteomes" id="UP000020077">
    <property type="component" value="Unassembled WGS sequence"/>
</dbReference>
<proteinExistence type="predicted"/>
<comment type="caution">
    <text evidence="1">The sequence shown here is derived from an EMBL/GenBank/DDBJ whole genome shotgun (WGS) entry which is preliminary data.</text>
</comment>